<feature type="non-terminal residue" evidence="7">
    <location>
        <position position="1"/>
    </location>
</feature>
<keyword evidence="5" id="KW-0539">Nucleus</keyword>
<dbReference type="SMART" id="SM00320">
    <property type="entry name" value="WD40"/>
    <property type="match status" value="4"/>
</dbReference>
<feature type="repeat" description="WD" evidence="6">
    <location>
        <begin position="297"/>
        <end position="327"/>
    </location>
</feature>
<sequence length="474" mass="52481">RYQYLDSGFFKFLKTLFTISDTNAKFGSKMGGTQVEREEKVSLELSEEILQSMEVGMSFKDYNGRISSMDFHRTSSYLVTASDDESIRLYDVAAGTSLKTINSKKYGVDLVCFTSHPTTVIYSSKNGWDESLRLLSLHDNKYLRYFKGHHDRVVSLSLCSRKDCFISGSLDRTVLLWDQRAEKCQGLLHVQGRPAISYDDQGLVFAVAFGGYVRMFDARKYEKGPFEIFSVGGDISDANVVKFSNDGRLMLLTTADGHVHVVDSFRGTLVCIFLTFLNPLSTYNVTPVSCNATLEASFSPDGMFVISSSGDGSIYSWSVRTGKESTVSFGYDSACVNKFFLANSSVISRKSNSNVSAPPGTLGRFMRGIFDSFDSNNHFLILPLLKTKGNLWSAKLEAPISMERSLETLDIGHSVACLMLDLELKVASWRSATSDIGPPVIKWAPGSLMFATGSSELSFWVPDLSKIGAYVVKK</sequence>
<dbReference type="GO" id="GO:0003682">
    <property type="term" value="F:chromatin binding"/>
    <property type="evidence" value="ECO:0007669"/>
    <property type="project" value="TreeGrafter"/>
</dbReference>
<dbReference type="PANTHER" id="PTHR19861">
    <property type="entry name" value="WD40 REPEAT PROTEIN SWD2"/>
    <property type="match status" value="1"/>
</dbReference>
<reference evidence="7 8" key="2">
    <citation type="journal article" date="2017" name="Front. Plant Sci.">
        <title>Gene Classification and Mining of Molecular Markers Useful in Red Clover (Trifolium pratense) Breeding.</title>
        <authorList>
            <person name="Istvanek J."/>
            <person name="Dluhosova J."/>
            <person name="Dluhos P."/>
            <person name="Patkova L."/>
            <person name="Nedelnik J."/>
            <person name="Repkova J."/>
        </authorList>
    </citation>
    <scope>NUCLEOTIDE SEQUENCE [LARGE SCALE GENOMIC DNA]</scope>
    <source>
        <strain evidence="8">cv. Tatra</strain>
        <tissue evidence="7">Young leaves</tissue>
    </source>
</reference>
<keyword evidence="4" id="KW-0677">Repeat</keyword>
<name>A0A2K3P5Q1_TRIPR</name>
<dbReference type="PROSITE" id="PS50294">
    <property type="entry name" value="WD_REPEATS_REGION"/>
    <property type="match status" value="2"/>
</dbReference>
<feature type="repeat" description="WD" evidence="6">
    <location>
        <begin position="146"/>
        <end position="178"/>
    </location>
</feature>
<gene>
    <name evidence="7" type="ORF">L195_g007198</name>
</gene>
<evidence type="ECO:0000256" key="2">
    <source>
        <dbReference type="ARBA" id="ARBA00005616"/>
    </source>
</evidence>
<evidence type="ECO:0000313" key="7">
    <source>
        <dbReference type="EMBL" id="PNY10614.1"/>
    </source>
</evidence>
<keyword evidence="3 6" id="KW-0853">WD repeat</keyword>
<dbReference type="AlphaFoldDB" id="A0A2K3P5Q1"/>
<evidence type="ECO:0000256" key="1">
    <source>
        <dbReference type="ARBA" id="ARBA00004123"/>
    </source>
</evidence>
<dbReference type="InterPro" id="IPR001680">
    <property type="entry name" value="WD40_rpt"/>
</dbReference>
<accession>A0A2K3P5Q1</accession>
<dbReference type="PROSITE" id="PS50082">
    <property type="entry name" value="WD_REPEATS_2"/>
    <property type="match status" value="3"/>
</dbReference>
<dbReference type="PANTHER" id="PTHR19861:SF0">
    <property type="entry name" value="WD REPEAT-CONTAINING PROTEIN 82"/>
    <property type="match status" value="1"/>
</dbReference>
<dbReference type="InterPro" id="IPR015943">
    <property type="entry name" value="WD40/YVTN_repeat-like_dom_sf"/>
</dbReference>
<evidence type="ECO:0000256" key="3">
    <source>
        <dbReference type="ARBA" id="ARBA00022574"/>
    </source>
</evidence>
<dbReference type="GO" id="GO:0048188">
    <property type="term" value="C:Set1C/COMPASS complex"/>
    <property type="evidence" value="ECO:0007669"/>
    <property type="project" value="TreeGrafter"/>
</dbReference>
<reference evidence="7 8" key="1">
    <citation type="journal article" date="2014" name="Am. J. Bot.">
        <title>Genome assembly and annotation for red clover (Trifolium pratense; Fabaceae).</title>
        <authorList>
            <person name="Istvanek J."/>
            <person name="Jaros M."/>
            <person name="Krenek A."/>
            <person name="Repkova J."/>
        </authorList>
    </citation>
    <scope>NUCLEOTIDE SEQUENCE [LARGE SCALE GENOMIC DNA]</scope>
    <source>
        <strain evidence="8">cv. Tatra</strain>
        <tissue evidence="7">Young leaves</tissue>
    </source>
</reference>
<dbReference type="InterPro" id="IPR036322">
    <property type="entry name" value="WD40_repeat_dom_sf"/>
</dbReference>
<proteinExistence type="inferred from homology"/>
<evidence type="ECO:0000313" key="8">
    <source>
        <dbReference type="Proteomes" id="UP000236291"/>
    </source>
</evidence>
<dbReference type="Proteomes" id="UP000236291">
    <property type="component" value="Unassembled WGS sequence"/>
</dbReference>
<comment type="subcellular location">
    <subcellularLocation>
        <location evidence="1">Nucleus</location>
    </subcellularLocation>
</comment>
<dbReference type="InterPro" id="IPR037867">
    <property type="entry name" value="Swd2/WDR82"/>
</dbReference>
<dbReference type="STRING" id="57577.A0A2K3P5Q1"/>
<protein>
    <submittedName>
        <fullName evidence="7">WD repeat-containing protein 82-B-like</fullName>
    </submittedName>
</protein>
<dbReference type="EMBL" id="ASHM01003944">
    <property type="protein sequence ID" value="PNY10614.1"/>
    <property type="molecule type" value="Genomic_DNA"/>
</dbReference>
<organism evidence="7 8">
    <name type="scientific">Trifolium pratense</name>
    <name type="common">Red clover</name>
    <dbReference type="NCBI Taxonomy" id="57577"/>
    <lineage>
        <taxon>Eukaryota</taxon>
        <taxon>Viridiplantae</taxon>
        <taxon>Streptophyta</taxon>
        <taxon>Embryophyta</taxon>
        <taxon>Tracheophyta</taxon>
        <taxon>Spermatophyta</taxon>
        <taxon>Magnoliopsida</taxon>
        <taxon>eudicotyledons</taxon>
        <taxon>Gunneridae</taxon>
        <taxon>Pentapetalae</taxon>
        <taxon>rosids</taxon>
        <taxon>fabids</taxon>
        <taxon>Fabales</taxon>
        <taxon>Fabaceae</taxon>
        <taxon>Papilionoideae</taxon>
        <taxon>50 kb inversion clade</taxon>
        <taxon>NPAAA clade</taxon>
        <taxon>Hologalegina</taxon>
        <taxon>IRL clade</taxon>
        <taxon>Trifolieae</taxon>
        <taxon>Trifolium</taxon>
    </lineage>
</organism>
<evidence type="ECO:0000256" key="5">
    <source>
        <dbReference type="ARBA" id="ARBA00023242"/>
    </source>
</evidence>
<dbReference type="Pfam" id="PF00400">
    <property type="entry name" value="WD40"/>
    <property type="match status" value="3"/>
</dbReference>
<dbReference type="GO" id="GO:0016070">
    <property type="term" value="P:RNA metabolic process"/>
    <property type="evidence" value="ECO:0007669"/>
    <property type="project" value="UniProtKB-ARBA"/>
</dbReference>
<comment type="caution">
    <text evidence="7">The sequence shown here is derived from an EMBL/GenBank/DDBJ whole genome shotgun (WGS) entry which is preliminary data.</text>
</comment>
<evidence type="ECO:0000256" key="6">
    <source>
        <dbReference type="PROSITE-ProRule" id="PRU00221"/>
    </source>
</evidence>
<feature type="repeat" description="WD" evidence="6">
    <location>
        <begin position="59"/>
        <end position="100"/>
    </location>
</feature>
<comment type="similarity">
    <text evidence="2">Belongs to the WD repeat SWD2 family.</text>
</comment>
<evidence type="ECO:0000256" key="4">
    <source>
        <dbReference type="ARBA" id="ARBA00022737"/>
    </source>
</evidence>
<dbReference type="SUPFAM" id="SSF50978">
    <property type="entry name" value="WD40 repeat-like"/>
    <property type="match status" value="1"/>
</dbReference>
<dbReference type="Gene3D" id="2.130.10.10">
    <property type="entry name" value="YVTN repeat-like/Quinoprotein amine dehydrogenase"/>
    <property type="match status" value="2"/>
</dbReference>